<keyword evidence="3" id="KW-1185">Reference proteome</keyword>
<sequence length="181" mass="19432">MRLYPVILAAAAVAGLGLSGCGTTRNALGMQKVTPDEFRVVTKAPLVVPPDYSLRPPAPGEPRPQELQPESAARTALLGQREAEVRSDGEKLLVARAGSDKADPLIRYVVDDEFGDLAHKEKSFADRVMFWRKDAAPQPGLDNSATPVDTAAEEEKIKALTGGQDIVIQRQAAPRLKLPGL</sequence>
<dbReference type="Proteomes" id="UP001597237">
    <property type="component" value="Unassembled WGS sequence"/>
</dbReference>
<name>A0ABW4N1G9_9CAUL</name>
<dbReference type="Pfam" id="PF11233">
    <property type="entry name" value="DUF3035"/>
    <property type="match status" value="1"/>
</dbReference>
<evidence type="ECO:0000313" key="3">
    <source>
        <dbReference type="Proteomes" id="UP001597237"/>
    </source>
</evidence>
<evidence type="ECO:0000313" key="2">
    <source>
        <dbReference type="EMBL" id="MFD1783829.1"/>
    </source>
</evidence>
<organism evidence="2 3">
    <name type="scientific">Phenylobacterium terrae</name>
    <dbReference type="NCBI Taxonomy" id="2665495"/>
    <lineage>
        <taxon>Bacteria</taxon>
        <taxon>Pseudomonadati</taxon>
        <taxon>Pseudomonadota</taxon>
        <taxon>Alphaproteobacteria</taxon>
        <taxon>Caulobacterales</taxon>
        <taxon>Caulobacteraceae</taxon>
        <taxon>Phenylobacterium</taxon>
    </lineage>
</organism>
<dbReference type="PROSITE" id="PS51257">
    <property type="entry name" value="PROKAR_LIPOPROTEIN"/>
    <property type="match status" value="1"/>
</dbReference>
<protein>
    <submittedName>
        <fullName evidence="2">DUF3035 domain-containing protein</fullName>
    </submittedName>
</protein>
<dbReference type="EMBL" id="JBHUEY010000001">
    <property type="protein sequence ID" value="MFD1783829.1"/>
    <property type="molecule type" value="Genomic_DNA"/>
</dbReference>
<proteinExistence type="predicted"/>
<accession>A0ABW4N1G9</accession>
<reference evidence="3" key="1">
    <citation type="journal article" date="2019" name="Int. J. Syst. Evol. Microbiol.">
        <title>The Global Catalogue of Microorganisms (GCM) 10K type strain sequencing project: providing services to taxonomists for standard genome sequencing and annotation.</title>
        <authorList>
            <consortium name="The Broad Institute Genomics Platform"/>
            <consortium name="The Broad Institute Genome Sequencing Center for Infectious Disease"/>
            <person name="Wu L."/>
            <person name="Ma J."/>
        </authorList>
    </citation>
    <scope>NUCLEOTIDE SEQUENCE [LARGE SCALE GENOMIC DNA]</scope>
    <source>
        <strain evidence="3">DFY28</strain>
    </source>
</reference>
<feature type="region of interest" description="Disordered" evidence="1">
    <location>
        <begin position="49"/>
        <end position="69"/>
    </location>
</feature>
<comment type="caution">
    <text evidence="2">The sequence shown here is derived from an EMBL/GenBank/DDBJ whole genome shotgun (WGS) entry which is preliminary data.</text>
</comment>
<dbReference type="RefSeq" id="WP_377282979.1">
    <property type="nucleotide sequence ID" value="NZ_JBHRSI010000008.1"/>
</dbReference>
<evidence type="ECO:0000256" key="1">
    <source>
        <dbReference type="SAM" id="MobiDB-lite"/>
    </source>
</evidence>
<dbReference type="InterPro" id="IPR021395">
    <property type="entry name" value="DUF3035"/>
</dbReference>
<gene>
    <name evidence="2" type="ORF">ACFSC0_10530</name>
</gene>